<comment type="caution">
    <text evidence="2">The sequence shown here is derived from an EMBL/GenBank/DDBJ whole genome shotgun (WGS) entry which is preliminary data.</text>
</comment>
<sequence length="102" mass="11440">MGFRADSATRAAIVRWAENQPDMPSLSEAIRRLVELGLASATKAPARRSEKSATKAKELAANAIDRLRDSSARPEEQANRKRRLLKGPEEFQDVRVDRPKKK</sequence>
<dbReference type="Proteomes" id="UP000052023">
    <property type="component" value="Unassembled WGS sequence"/>
</dbReference>
<evidence type="ECO:0000256" key="1">
    <source>
        <dbReference type="SAM" id="MobiDB-lite"/>
    </source>
</evidence>
<feature type="compositionally biased region" description="Basic and acidic residues" evidence="1">
    <location>
        <begin position="86"/>
        <end position="102"/>
    </location>
</feature>
<feature type="compositionally biased region" description="Basic and acidic residues" evidence="1">
    <location>
        <begin position="47"/>
        <end position="58"/>
    </location>
</feature>
<proteinExistence type="predicted"/>
<name>A0A0R3MW73_9BRAD</name>
<protein>
    <submittedName>
        <fullName evidence="2">Uncharacterized protein</fullName>
    </submittedName>
</protein>
<keyword evidence="3" id="KW-1185">Reference proteome</keyword>
<feature type="region of interest" description="Disordered" evidence="1">
    <location>
        <begin position="41"/>
        <end position="102"/>
    </location>
</feature>
<dbReference type="AlphaFoldDB" id="A0A0R3MW73"/>
<accession>A0A0R3MW73</accession>
<dbReference type="EMBL" id="LLYA01000166">
    <property type="protein sequence ID" value="KRR22277.1"/>
    <property type="molecule type" value="Genomic_DNA"/>
</dbReference>
<organism evidence="2 3">
    <name type="scientific">Bradyrhizobium retamae</name>
    <dbReference type="NCBI Taxonomy" id="1300035"/>
    <lineage>
        <taxon>Bacteria</taxon>
        <taxon>Pseudomonadati</taxon>
        <taxon>Pseudomonadota</taxon>
        <taxon>Alphaproteobacteria</taxon>
        <taxon>Hyphomicrobiales</taxon>
        <taxon>Nitrobacteraceae</taxon>
        <taxon>Bradyrhizobium</taxon>
    </lineage>
</organism>
<reference evidence="2 3" key="1">
    <citation type="submission" date="2014-03" db="EMBL/GenBank/DDBJ databases">
        <title>Bradyrhizobium valentinum sp. nov., isolated from effective nodules of Lupinus mariae-josephae, a lupine endemic of basic-lime soils in Eastern Spain.</title>
        <authorList>
            <person name="Duran D."/>
            <person name="Rey L."/>
            <person name="Navarro A."/>
            <person name="Busquets A."/>
            <person name="Imperial J."/>
            <person name="Ruiz-Argueso T."/>
        </authorList>
    </citation>
    <scope>NUCLEOTIDE SEQUENCE [LARGE SCALE GENOMIC DNA]</scope>
    <source>
        <strain evidence="2 3">Ro19</strain>
    </source>
</reference>
<gene>
    <name evidence="2" type="ORF">CQ13_29760</name>
</gene>
<evidence type="ECO:0000313" key="2">
    <source>
        <dbReference type="EMBL" id="KRR22277.1"/>
    </source>
</evidence>
<feature type="compositionally biased region" description="Basic and acidic residues" evidence="1">
    <location>
        <begin position="65"/>
        <end position="79"/>
    </location>
</feature>
<evidence type="ECO:0000313" key="3">
    <source>
        <dbReference type="Proteomes" id="UP000052023"/>
    </source>
</evidence>